<accession>A0A8J4G2N0</accession>
<evidence type="ECO:0000313" key="2">
    <source>
        <dbReference type="Proteomes" id="UP000747110"/>
    </source>
</evidence>
<organism evidence="1 2">
    <name type="scientific">Volvox reticuliferus</name>
    <dbReference type="NCBI Taxonomy" id="1737510"/>
    <lineage>
        <taxon>Eukaryota</taxon>
        <taxon>Viridiplantae</taxon>
        <taxon>Chlorophyta</taxon>
        <taxon>core chlorophytes</taxon>
        <taxon>Chlorophyceae</taxon>
        <taxon>CS clade</taxon>
        <taxon>Chlamydomonadales</taxon>
        <taxon>Volvocaceae</taxon>
        <taxon>Volvox</taxon>
    </lineage>
</organism>
<reference evidence="1" key="1">
    <citation type="journal article" date="2021" name="Proc. Natl. Acad. Sci. U.S.A.">
        <title>Three genomes in the algal genus Volvox reveal the fate of a haploid sex-determining region after a transition to homothallism.</title>
        <authorList>
            <person name="Yamamoto K."/>
            <person name="Hamaji T."/>
            <person name="Kawai-Toyooka H."/>
            <person name="Matsuzaki R."/>
            <person name="Takahashi F."/>
            <person name="Nishimura Y."/>
            <person name="Kawachi M."/>
            <person name="Noguchi H."/>
            <person name="Minakuchi Y."/>
            <person name="Umen J.G."/>
            <person name="Toyoda A."/>
            <person name="Nozaki H."/>
        </authorList>
    </citation>
    <scope>NUCLEOTIDE SEQUENCE</scope>
    <source>
        <strain evidence="1">NIES-3786</strain>
    </source>
</reference>
<evidence type="ECO:0000313" key="1">
    <source>
        <dbReference type="EMBL" id="GIL74534.1"/>
    </source>
</evidence>
<protein>
    <submittedName>
        <fullName evidence="1">Uncharacterized protein</fullName>
    </submittedName>
</protein>
<dbReference type="EMBL" id="BNCP01000006">
    <property type="protein sequence ID" value="GIL74534.1"/>
    <property type="molecule type" value="Genomic_DNA"/>
</dbReference>
<gene>
    <name evidence="1" type="ORF">Vretifemale_4526</name>
</gene>
<keyword evidence="2" id="KW-1185">Reference proteome</keyword>
<comment type="caution">
    <text evidence="1">The sequence shown here is derived from an EMBL/GenBank/DDBJ whole genome shotgun (WGS) entry which is preliminary data.</text>
</comment>
<proteinExistence type="predicted"/>
<name>A0A8J4G2N0_9CHLO</name>
<dbReference type="AlphaFoldDB" id="A0A8J4G2N0"/>
<dbReference type="Proteomes" id="UP000747110">
    <property type="component" value="Unassembled WGS sequence"/>
</dbReference>
<sequence>MERWMQPLYLSHVAACVLKMNFGISFITSWRATAAGEFHIITRRTGAISLSYQGMFCAYYGHLIPSAGEAKAASLEGSNHEALVRHQATSPGGLTILLRMMIKYDP</sequence>